<feature type="region of interest" description="Disordered" evidence="1">
    <location>
        <begin position="58"/>
        <end position="90"/>
    </location>
</feature>
<sequence>MTSVSASNSLSQLVSTQRPQHHGGGKARISDAIDAGESSGQISATDATALTSALDSIDSSLSADRASSSGAGSSGARLDPSQMKDRIDGLIADQVSAGTLTSDQAATLKQLFAQGPGGGRDGAVSGAGAGEAGGIARNRPPPPPPPGDSASLDASGQTSSPDDLIGSSSSTASRSANDLLTSFIQQLQQSQPSAAGYTGSGSGGSRVSAALLVDFRS</sequence>
<evidence type="ECO:0000313" key="3">
    <source>
        <dbReference type="Proteomes" id="UP001055102"/>
    </source>
</evidence>
<feature type="compositionally biased region" description="Low complexity" evidence="1">
    <location>
        <begin position="159"/>
        <end position="176"/>
    </location>
</feature>
<evidence type="ECO:0000256" key="1">
    <source>
        <dbReference type="SAM" id="MobiDB-lite"/>
    </source>
</evidence>
<feature type="compositionally biased region" description="Gly residues" evidence="1">
    <location>
        <begin position="115"/>
        <end position="133"/>
    </location>
</feature>
<accession>A0ABQ4T214</accession>
<dbReference type="Proteomes" id="UP001055102">
    <property type="component" value="Unassembled WGS sequence"/>
</dbReference>
<feature type="compositionally biased region" description="Polar residues" evidence="1">
    <location>
        <begin position="178"/>
        <end position="192"/>
    </location>
</feature>
<feature type="region of interest" description="Disordered" evidence="1">
    <location>
        <begin position="1"/>
        <end position="41"/>
    </location>
</feature>
<feature type="compositionally biased region" description="Polar residues" evidence="1">
    <location>
        <begin position="1"/>
        <end position="18"/>
    </location>
</feature>
<name>A0ABQ4T214_9HYPH</name>
<feature type="region of interest" description="Disordered" evidence="1">
    <location>
        <begin position="112"/>
        <end position="205"/>
    </location>
</feature>
<keyword evidence="3" id="KW-1185">Reference proteome</keyword>
<dbReference type="RefSeq" id="WP_238277326.1">
    <property type="nucleotide sequence ID" value="NZ_BPQR01000056.1"/>
</dbReference>
<gene>
    <name evidence="2" type="ORF">AOPFMNJM_3258</name>
</gene>
<dbReference type="EMBL" id="BPQR01000056">
    <property type="protein sequence ID" value="GJE07926.1"/>
    <property type="molecule type" value="Genomic_DNA"/>
</dbReference>
<reference evidence="2" key="2">
    <citation type="submission" date="2021-08" db="EMBL/GenBank/DDBJ databases">
        <authorList>
            <person name="Tani A."/>
            <person name="Ola A."/>
            <person name="Ogura Y."/>
            <person name="Katsura K."/>
            <person name="Hayashi T."/>
        </authorList>
    </citation>
    <scope>NUCLEOTIDE SEQUENCE</scope>
    <source>
        <strain evidence="2">LMG 23639</strain>
    </source>
</reference>
<proteinExistence type="predicted"/>
<feature type="compositionally biased region" description="Low complexity" evidence="1">
    <location>
        <begin position="58"/>
        <end position="79"/>
    </location>
</feature>
<protein>
    <submittedName>
        <fullName evidence="2">Uncharacterized protein</fullName>
    </submittedName>
</protein>
<organism evidence="2 3">
    <name type="scientific">Methylobacterium jeotgali</name>
    <dbReference type="NCBI Taxonomy" id="381630"/>
    <lineage>
        <taxon>Bacteria</taxon>
        <taxon>Pseudomonadati</taxon>
        <taxon>Pseudomonadota</taxon>
        <taxon>Alphaproteobacteria</taxon>
        <taxon>Hyphomicrobiales</taxon>
        <taxon>Methylobacteriaceae</taxon>
        <taxon>Methylobacterium</taxon>
    </lineage>
</organism>
<evidence type="ECO:0000313" key="2">
    <source>
        <dbReference type="EMBL" id="GJE07926.1"/>
    </source>
</evidence>
<comment type="caution">
    <text evidence="2">The sequence shown here is derived from an EMBL/GenBank/DDBJ whole genome shotgun (WGS) entry which is preliminary data.</text>
</comment>
<reference evidence="2" key="1">
    <citation type="journal article" date="2021" name="Front. Microbiol.">
        <title>Comprehensive Comparative Genomics and Phenotyping of Methylobacterium Species.</title>
        <authorList>
            <person name="Alessa O."/>
            <person name="Ogura Y."/>
            <person name="Fujitani Y."/>
            <person name="Takami H."/>
            <person name="Hayashi T."/>
            <person name="Sahin N."/>
            <person name="Tani A."/>
        </authorList>
    </citation>
    <scope>NUCLEOTIDE SEQUENCE</scope>
    <source>
        <strain evidence="2">LMG 23639</strain>
    </source>
</reference>